<sequence>MGVGHPAVLDVEQVLADTHGDRAGGAVTDHVLLVAVLEGADRGDHRRGAAGERLGDLPTADPGEHLVDRDALLDRLEAALTRQLEDRPAGDAGQDGAGQLRGVQAPVPGDQEAVHPAELLDVAELARIEEQHLRAAVRVRLLLAGQARGVVTAALGRTGAARSGPGEVPRDPEVDRLGSLGEVRPGRRGDAVVADGPRRTHPEEVLVGDGERADVEAVLATAGRHPGGILPHQGLDRGDEILHRQGRQRQPLGRVDHPLGIRLRAEQPDGVVRVAVRLEALEDLLGVVEDRRRGVERLPAVRYELRVTPAVLHGPRGDRHVVGEVPAEPGRSQDDRALLGSCRGRMGVHVEAQAHGEESSPRPPAMMPGALGETISGALAGTTPRTSPGRRPATPGEQVATHGFVRSRAVDAPPG</sequence>
<feature type="region of interest" description="Disordered" evidence="1">
    <location>
        <begin position="352"/>
        <end position="415"/>
    </location>
</feature>
<evidence type="ECO:0000313" key="2">
    <source>
        <dbReference type="EMBL" id="MPM39352.1"/>
    </source>
</evidence>
<protein>
    <submittedName>
        <fullName evidence="2">Uncharacterized protein</fullName>
    </submittedName>
</protein>
<feature type="region of interest" description="Disordered" evidence="1">
    <location>
        <begin position="83"/>
        <end position="103"/>
    </location>
</feature>
<proteinExistence type="predicted"/>
<dbReference type="EMBL" id="VSSQ01008610">
    <property type="protein sequence ID" value="MPM39352.1"/>
    <property type="molecule type" value="Genomic_DNA"/>
</dbReference>
<comment type="caution">
    <text evidence="2">The sequence shown here is derived from an EMBL/GenBank/DDBJ whole genome shotgun (WGS) entry which is preliminary data.</text>
</comment>
<dbReference type="AlphaFoldDB" id="A0A644ZEP6"/>
<gene>
    <name evidence="2" type="ORF">SDC9_85985</name>
</gene>
<name>A0A644ZEP6_9ZZZZ</name>
<organism evidence="2">
    <name type="scientific">bioreactor metagenome</name>
    <dbReference type="NCBI Taxonomy" id="1076179"/>
    <lineage>
        <taxon>unclassified sequences</taxon>
        <taxon>metagenomes</taxon>
        <taxon>ecological metagenomes</taxon>
    </lineage>
</organism>
<accession>A0A644ZEP6</accession>
<feature type="region of interest" description="Disordered" evidence="1">
    <location>
        <begin position="159"/>
        <end position="196"/>
    </location>
</feature>
<reference evidence="2" key="1">
    <citation type="submission" date="2019-08" db="EMBL/GenBank/DDBJ databases">
        <authorList>
            <person name="Kucharzyk K."/>
            <person name="Murdoch R.W."/>
            <person name="Higgins S."/>
            <person name="Loffler F."/>
        </authorList>
    </citation>
    <scope>NUCLEOTIDE SEQUENCE</scope>
</reference>
<feature type="compositionally biased region" description="Basic and acidic residues" evidence="1">
    <location>
        <begin position="184"/>
        <end position="196"/>
    </location>
</feature>
<evidence type="ECO:0000256" key="1">
    <source>
        <dbReference type="SAM" id="MobiDB-lite"/>
    </source>
</evidence>